<dbReference type="InterPro" id="IPR028082">
    <property type="entry name" value="Peripla_BP_I"/>
</dbReference>
<keyword evidence="3 6" id="KW-0238">DNA-binding</keyword>
<organism evidence="6 7">
    <name type="scientific">Oricola thermophila</name>
    <dbReference type="NCBI Taxonomy" id="2742145"/>
    <lineage>
        <taxon>Bacteria</taxon>
        <taxon>Pseudomonadati</taxon>
        <taxon>Pseudomonadota</taxon>
        <taxon>Alphaproteobacteria</taxon>
        <taxon>Hyphomicrobiales</taxon>
        <taxon>Ahrensiaceae</taxon>
        <taxon>Oricola</taxon>
    </lineage>
</organism>
<dbReference type="EMBL" id="CP054836">
    <property type="protein sequence ID" value="QKV20643.1"/>
    <property type="molecule type" value="Genomic_DNA"/>
</dbReference>
<dbReference type="CDD" id="cd01392">
    <property type="entry name" value="HTH_LacI"/>
    <property type="match status" value="1"/>
</dbReference>
<evidence type="ECO:0000256" key="4">
    <source>
        <dbReference type="ARBA" id="ARBA00023163"/>
    </source>
</evidence>
<dbReference type="GO" id="GO:0003700">
    <property type="term" value="F:DNA-binding transcription factor activity"/>
    <property type="evidence" value="ECO:0007669"/>
    <property type="project" value="TreeGrafter"/>
</dbReference>
<dbReference type="Proteomes" id="UP000509367">
    <property type="component" value="Chromosome"/>
</dbReference>
<dbReference type="Pfam" id="PF00356">
    <property type="entry name" value="LacI"/>
    <property type="match status" value="1"/>
</dbReference>
<accession>A0A6N1VJN8</accession>
<dbReference type="SUPFAM" id="SSF47413">
    <property type="entry name" value="lambda repressor-like DNA-binding domains"/>
    <property type="match status" value="1"/>
</dbReference>
<dbReference type="PRINTS" id="PR00036">
    <property type="entry name" value="HTHLACI"/>
</dbReference>
<evidence type="ECO:0000256" key="3">
    <source>
        <dbReference type="ARBA" id="ARBA00023125"/>
    </source>
</evidence>
<name>A0A6N1VJN8_9HYPH</name>
<dbReference type="Gene3D" id="1.10.260.40">
    <property type="entry name" value="lambda repressor-like DNA-binding domains"/>
    <property type="match status" value="1"/>
</dbReference>
<evidence type="ECO:0000256" key="2">
    <source>
        <dbReference type="ARBA" id="ARBA00023015"/>
    </source>
</evidence>
<dbReference type="SUPFAM" id="SSF53822">
    <property type="entry name" value="Periplasmic binding protein-like I"/>
    <property type="match status" value="1"/>
</dbReference>
<dbReference type="InterPro" id="IPR000843">
    <property type="entry name" value="HTH_LacI"/>
</dbReference>
<dbReference type="Pfam" id="PF13377">
    <property type="entry name" value="Peripla_BP_3"/>
    <property type="match status" value="1"/>
</dbReference>
<gene>
    <name evidence="6" type="ORF">HTY61_12120</name>
</gene>
<evidence type="ECO:0000313" key="7">
    <source>
        <dbReference type="Proteomes" id="UP000509367"/>
    </source>
</evidence>
<evidence type="ECO:0000259" key="5">
    <source>
        <dbReference type="PROSITE" id="PS50932"/>
    </source>
</evidence>
<protein>
    <submittedName>
        <fullName evidence="6">LacI family DNA-binding transcriptional regulator</fullName>
    </submittedName>
</protein>
<proteinExistence type="predicted"/>
<feature type="domain" description="HTH lacI-type" evidence="5">
    <location>
        <begin position="4"/>
        <end position="58"/>
    </location>
</feature>
<keyword evidence="1" id="KW-0678">Repressor</keyword>
<dbReference type="PROSITE" id="PS50932">
    <property type="entry name" value="HTH_LACI_2"/>
    <property type="match status" value="1"/>
</dbReference>
<dbReference type="PANTHER" id="PTHR30146:SF151">
    <property type="entry name" value="HTH-TYPE TRANSCRIPTIONAL REPRESSOR CYTR"/>
    <property type="match status" value="1"/>
</dbReference>
<reference evidence="6 7" key="1">
    <citation type="submission" date="2020-06" db="EMBL/GenBank/DDBJ databases">
        <title>Oricola thermophila sp. nov. isolated from a tidal sediments.</title>
        <authorList>
            <person name="Kwon K.K."/>
            <person name="Yang S.-H."/>
            <person name="Park M.-J."/>
        </authorList>
    </citation>
    <scope>NUCLEOTIDE SEQUENCE [LARGE SCALE GENOMIC DNA]</scope>
    <source>
        <strain evidence="6 7">MEBiC13590</strain>
    </source>
</reference>
<keyword evidence="7" id="KW-1185">Reference proteome</keyword>
<dbReference type="KEGG" id="orm:HTY61_12120"/>
<dbReference type="AlphaFoldDB" id="A0A6N1VJN8"/>
<keyword evidence="2" id="KW-0805">Transcription regulation</keyword>
<dbReference type="InterPro" id="IPR010982">
    <property type="entry name" value="Lambda_DNA-bd_dom_sf"/>
</dbReference>
<dbReference type="Gene3D" id="3.40.50.2300">
    <property type="match status" value="2"/>
</dbReference>
<sequence length="339" mass="36262">MRAPKIKDVARLAGVSTATVSRALNRPDTVAESTRKAVVEAAVRTGYRINLAARNLRRQRTGAVVVLVPNLGNPFFSEILSGIEVTLAAAGLSVLVADTKHSAVPAGLVFDYLHRGRADGIISLDGALPEIISAFPQAEGALPPIIYACEWNDTVPMPSIRADNIAGASMAVSHLVELGHTRIGHIRGPADNILTQVRSAETRDAIIGHGLAVRPDWFFDGDFSLASGRRVAEQWLALDDRPTGVFCSSDEMALGFISGLHESGVKVPEDVSVVGFDDIEIARHFIPTLTTIRQPRTELGVAAGRLLIRLVEGSSTVLSDYREMIPVELVVRGSTGAPR</sequence>
<dbReference type="PANTHER" id="PTHR30146">
    <property type="entry name" value="LACI-RELATED TRANSCRIPTIONAL REPRESSOR"/>
    <property type="match status" value="1"/>
</dbReference>
<dbReference type="InterPro" id="IPR046335">
    <property type="entry name" value="LacI/GalR-like_sensor"/>
</dbReference>
<dbReference type="SMART" id="SM00354">
    <property type="entry name" value="HTH_LACI"/>
    <property type="match status" value="1"/>
</dbReference>
<evidence type="ECO:0000256" key="1">
    <source>
        <dbReference type="ARBA" id="ARBA00022491"/>
    </source>
</evidence>
<evidence type="ECO:0000313" key="6">
    <source>
        <dbReference type="EMBL" id="QKV20643.1"/>
    </source>
</evidence>
<keyword evidence="4" id="KW-0804">Transcription</keyword>
<dbReference type="PROSITE" id="PS00356">
    <property type="entry name" value="HTH_LACI_1"/>
    <property type="match status" value="1"/>
</dbReference>
<dbReference type="GO" id="GO:0000976">
    <property type="term" value="F:transcription cis-regulatory region binding"/>
    <property type="evidence" value="ECO:0007669"/>
    <property type="project" value="TreeGrafter"/>
</dbReference>
<dbReference type="CDD" id="cd06284">
    <property type="entry name" value="PBP1_LacI-like"/>
    <property type="match status" value="1"/>
</dbReference>